<comment type="caution">
    <text evidence="2">The sequence shown here is derived from an EMBL/GenBank/DDBJ whole genome shotgun (WGS) entry which is preliminary data.</text>
</comment>
<dbReference type="EMBL" id="JACHBW010000011">
    <property type="protein sequence ID" value="MBB6104154.1"/>
    <property type="molecule type" value="Genomic_DNA"/>
</dbReference>
<organism evidence="2 3">
    <name type="scientific">Paraburkholderia bannensis</name>
    <dbReference type="NCBI Taxonomy" id="765414"/>
    <lineage>
        <taxon>Bacteria</taxon>
        <taxon>Pseudomonadati</taxon>
        <taxon>Pseudomonadota</taxon>
        <taxon>Betaproteobacteria</taxon>
        <taxon>Burkholderiales</taxon>
        <taxon>Burkholderiaceae</taxon>
        <taxon>Paraburkholderia</taxon>
    </lineage>
</organism>
<dbReference type="RefSeq" id="WP_183726144.1">
    <property type="nucleotide sequence ID" value="NZ_JACHBW010000011.1"/>
</dbReference>
<sequence>MKLESLRIARSLAPLARLAPLAAACGLLGGCMTSTPVWDAHFGEAVRTLTQAQIIDPHAAEHNPSTQGVDGQSAVSAMTQYDKLFSAPPVSSNPYAIGVSSGVGSTGQ</sequence>
<feature type="chain" id="PRO_5030963349" description="Pilus assembly protein" evidence="1">
    <location>
        <begin position="25"/>
        <end position="108"/>
    </location>
</feature>
<protein>
    <recommendedName>
        <fullName evidence="4">Pilus assembly protein</fullName>
    </recommendedName>
</protein>
<dbReference type="PROSITE" id="PS51257">
    <property type="entry name" value="PROKAR_LIPOPROTEIN"/>
    <property type="match status" value="1"/>
</dbReference>
<evidence type="ECO:0000313" key="3">
    <source>
        <dbReference type="Proteomes" id="UP000571554"/>
    </source>
</evidence>
<evidence type="ECO:0000256" key="1">
    <source>
        <dbReference type="SAM" id="SignalP"/>
    </source>
</evidence>
<evidence type="ECO:0008006" key="4">
    <source>
        <dbReference type="Google" id="ProtNLM"/>
    </source>
</evidence>
<reference evidence="2 3" key="1">
    <citation type="submission" date="2020-08" db="EMBL/GenBank/DDBJ databases">
        <title>Above-ground endophytic microbial communities from plants in different locations in the United States.</title>
        <authorList>
            <person name="Frank C."/>
        </authorList>
    </citation>
    <scope>NUCLEOTIDE SEQUENCE [LARGE SCALE GENOMIC DNA]</scope>
    <source>
        <strain evidence="2 3">WP4_2_2</strain>
    </source>
</reference>
<evidence type="ECO:0000313" key="2">
    <source>
        <dbReference type="EMBL" id="MBB6104154.1"/>
    </source>
</evidence>
<dbReference type="AlphaFoldDB" id="A0A7W9TZS4"/>
<name>A0A7W9TZS4_9BURK</name>
<gene>
    <name evidence="2" type="ORF">F4827_004013</name>
</gene>
<dbReference type="Proteomes" id="UP000571554">
    <property type="component" value="Unassembled WGS sequence"/>
</dbReference>
<feature type="signal peptide" evidence="1">
    <location>
        <begin position="1"/>
        <end position="24"/>
    </location>
</feature>
<proteinExistence type="predicted"/>
<accession>A0A7W9TZS4</accession>
<keyword evidence="1" id="KW-0732">Signal</keyword>
<keyword evidence="3" id="KW-1185">Reference proteome</keyword>